<organism evidence="2 3">
    <name type="scientific">Desulfatitalea alkaliphila</name>
    <dbReference type="NCBI Taxonomy" id="2929485"/>
    <lineage>
        <taxon>Bacteria</taxon>
        <taxon>Pseudomonadati</taxon>
        <taxon>Thermodesulfobacteriota</taxon>
        <taxon>Desulfobacteria</taxon>
        <taxon>Desulfobacterales</taxon>
        <taxon>Desulfosarcinaceae</taxon>
        <taxon>Desulfatitalea</taxon>
    </lineage>
</organism>
<evidence type="ECO:0000313" key="3">
    <source>
        <dbReference type="Proteomes" id="UP001165427"/>
    </source>
</evidence>
<comment type="caution">
    <text evidence="2">The sequence shown here is derived from an EMBL/GenBank/DDBJ whole genome shotgun (WGS) entry which is preliminary data.</text>
</comment>
<reference evidence="2" key="1">
    <citation type="submission" date="2022-04" db="EMBL/GenBank/DDBJ databases">
        <title>Desulfatitalea alkaliphila sp. nov., a novel anaerobic sulfate-reducing bacterium isolated from terrestrial mud volcano, Taman Peninsula, Russia.</title>
        <authorList>
            <person name="Khomyakova M.A."/>
            <person name="Merkel A.Y."/>
            <person name="Slobodkin A.I."/>
        </authorList>
    </citation>
    <scope>NUCLEOTIDE SEQUENCE</scope>
    <source>
        <strain evidence="2">M08but</strain>
    </source>
</reference>
<sequence length="80" mass="8726">MVEIDIKQTVMVEPAVPETLCPGRVRRRPKAATPGGGCCNTSSHLYLSMVFSIQCANRKKGGKDNEREDEKELPGLAGRP</sequence>
<accession>A0AA41R4S6</accession>
<gene>
    <name evidence="2" type="ORF">MRX98_13720</name>
</gene>
<evidence type="ECO:0000256" key="1">
    <source>
        <dbReference type="SAM" id="MobiDB-lite"/>
    </source>
</evidence>
<keyword evidence="3" id="KW-1185">Reference proteome</keyword>
<dbReference type="EMBL" id="JALJRB010000015">
    <property type="protein sequence ID" value="MCJ8501636.1"/>
    <property type="molecule type" value="Genomic_DNA"/>
</dbReference>
<name>A0AA41R4S6_9BACT</name>
<dbReference type="RefSeq" id="WP_246910023.1">
    <property type="nucleotide sequence ID" value="NZ_JALJRB010000015.1"/>
</dbReference>
<protein>
    <submittedName>
        <fullName evidence="2">Uncharacterized protein</fullName>
    </submittedName>
</protein>
<evidence type="ECO:0000313" key="2">
    <source>
        <dbReference type="EMBL" id="MCJ8501636.1"/>
    </source>
</evidence>
<dbReference type="Proteomes" id="UP001165427">
    <property type="component" value="Unassembled WGS sequence"/>
</dbReference>
<feature type="region of interest" description="Disordered" evidence="1">
    <location>
        <begin position="58"/>
        <end position="80"/>
    </location>
</feature>
<dbReference type="AlphaFoldDB" id="A0AA41R4S6"/>
<proteinExistence type="predicted"/>
<feature type="compositionally biased region" description="Basic and acidic residues" evidence="1">
    <location>
        <begin position="62"/>
        <end position="73"/>
    </location>
</feature>